<dbReference type="Proteomes" id="UP000201169">
    <property type="component" value="Chromosome"/>
</dbReference>
<dbReference type="KEGG" id="cavi:CAV_1180"/>
<dbReference type="RefSeq" id="WP_157676338.1">
    <property type="nucleotide sequence ID" value="NZ_CP022347.1"/>
</dbReference>
<dbReference type="GO" id="GO:0016746">
    <property type="term" value="F:acyltransferase activity"/>
    <property type="evidence" value="ECO:0007669"/>
    <property type="project" value="UniProtKB-KW"/>
</dbReference>
<dbReference type="SUPFAM" id="SSF56925">
    <property type="entry name" value="OMPA-like"/>
    <property type="match status" value="1"/>
</dbReference>
<proteinExistence type="inferred from homology"/>
<comment type="subcellular location">
    <subcellularLocation>
        <location evidence="1">Cell outer membrane</location>
    </subcellularLocation>
</comment>
<evidence type="ECO:0000256" key="2">
    <source>
        <dbReference type="ARBA" id="ARBA00006368"/>
    </source>
</evidence>
<keyword evidence="3 8" id="KW-0808">Transferase</keyword>
<name>A0A222MYY0_9BACT</name>
<evidence type="ECO:0000313" key="8">
    <source>
        <dbReference type="EMBL" id="ASQ30806.1"/>
    </source>
</evidence>
<dbReference type="EMBL" id="CP022347">
    <property type="protein sequence ID" value="ASQ30806.1"/>
    <property type="molecule type" value="Genomic_DNA"/>
</dbReference>
<evidence type="ECO:0000256" key="1">
    <source>
        <dbReference type="ARBA" id="ARBA00004442"/>
    </source>
</evidence>
<evidence type="ECO:0000313" key="9">
    <source>
        <dbReference type="Proteomes" id="UP000201169"/>
    </source>
</evidence>
<gene>
    <name evidence="8" type="ORF">CAV_1180</name>
</gene>
<evidence type="ECO:0000256" key="3">
    <source>
        <dbReference type="ARBA" id="ARBA00022679"/>
    </source>
</evidence>
<organism evidence="8 9">
    <name type="scientific">Campylobacter avium LMG 24591</name>
    <dbReference type="NCBI Taxonomy" id="522484"/>
    <lineage>
        <taxon>Bacteria</taxon>
        <taxon>Pseudomonadati</taxon>
        <taxon>Campylobacterota</taxon>
        <taxon>Epsilonproteobacteria</taxon>
        <taxon>Campylobacterales</taxon>
        <taxon>Campylobacteraceae</taxon>
        <taxon>Campylobacter</taxon>
    </lineage>
</organism>
<keyword evidence="7" id="KW-0012">Acyltransferase</keyword>
<keyword evidence="4" id="KW-0732">Signal</keyword>
<dbReference type="GO" id="GO:0009279">
    <property type="term" value="C:cell outer membrane"/>
    <property type="evidence" value="ECO:0007669"/>
    <property type="project" value="UniProtKB-SubCell"/>
</dbReference>
<evidence type="ECO:0000256" key="4">
    <source>
        <dbReference type="ARBA" id="ARBA00022729"/>
    </source>
</evidence>
<keyword evidence="5" id="KW-0472">Membrane</keyword>
<evidence type="ECO:0000256" key="6">
    <source>
        <dbReference type="ARBA" id="ARBA00023237"/>
    </source>
</evidence>
<protein>
    <submittedName>
        <fullName evidence="8">Putative phospholipid:lipid A palmitoyltransferase PagP</fullName>
    </submittedName>
</protein>
<keyword evidence="9" id="KW-1185">Reference proteome</keyword>
<dbReference type="OrthoDB" id="9156803at2"/>
<dbReference type="Gene3D" id="2.40.160.20">
    <property type="match status" value="1"/>
</dbReference>
<evidence type="ECO:0000256" key="5">
    <source>
        <dbReference type="ARBA" id="ARBA00023136"/>
    </source>
</evidence>
<accession>A0A222MYY0</accession>
<comment type="similarity">
    <text evidence="2">Belongs to the lipid A palmitoyltransferase family.</text>
</comment>
<evidence type="ECO:0000256" key="7">
    <source>
        <dbReference type="ARBA" id="ARBA00023315"/>
    </source>
</evidence>
<dbReference type="Pfam" id="PF07017">
    <property type="entry name" value="PagP"/>
    <property type="match status" value="1"/>
</dbReference>
<dbReference type="InterPro" id="IPR009746">
    <property type="entry name" value="LipidA_acyl_PagP"/>
</dbReference>
<sequence length="172" mass="20433">MHKSLLYFFLCIFCFAKDFNIVDYFHGQFKDIYHNGSHGIIVPLNTWHNRLAYDDEHISRYNEMPWGLGYARLVQNDKEQYGLYAVVFEDSNYHMQSMFGYIHSYFLNDHKIKFSLGYTVGFVQRHEYYYVPIPLPLPVIGINLDRLSIQSAYIPGFKNFGNVAFTYISFRF</sequence>
<reference evidence="8 9" key="1">
    <citation type="submission" date="2017-07" db="EMBL/GenBank/DDBJ databases">
        <title>Analysis of two Campylobacter avium genomes and identification of a novel hippuricase gene.</title>
        <authorList>
            <person name="Miller W.G."/>
            <person name="Chapman M.H."/>
            <person name="Yee E."/>
            <person name="Revez J."/>
            <person name="Bono J.L."/>
            <person name="Rossi M."/>
        </authorList>
    </citation>
    <scope>NUCLEOTIDE SEQUENCE [LARGE SCALE GENOMIC DNA]</scope>
    <source>
        <strain evidence="8 9">LMG 24591</strain>
    </source>
</reference>
<dbReference type="InterPro" id="IPR011250">
    <property type="entry name" value="OMP/PagP_B-barrel"/>
</dbReference>
<dbReference type="AlphaFoldDB" id="A0A222MYY0"/>
<keyword evidence="6" id="KW-0998">Cell outer membrane</keyword>